<dbReference type="NCBIfam" id="TIGR02832">
    <property type="entry name" value="spo_yunB"/>
    <property type="match status" value="1"/>
</dbReference>
<reference evidence="2 3" key="1">
    <citation type="submission" date="2023-08" db="EMBL/GenBank/DDBJ databases">
        <authorList>
            <person name="Park J.-S."/>
        </authorList>
    </citation>
    <scope>NUCLEOTIDE SEQUENCE [LARGE SCALE GENOMIC DNA]</scope>
    <source>
        <strain evidence="2 3">2205SS18-9</strain>
    </source>
</reference>
<gene>
    <name evidence="2" type="primary">yunB</name>
    <name evidence="2" type="ORF">Q5Y73_00225</name>
</gene>
<dbReference type="Proteomes" id="UP001231941">
    <property type="component" value="Unassembled WGS sequence"/>
</dbReference>
<comment type="caution">
    <text evidence="2">The sequence shown here is derived from an EMBL/GenBank/DDBJ whole genome shotgun (WGS) entry which is preliminary data.</text>
</comment>
<evidence type="ECO:0000313" key="3">
    <source>
        <dbReference type="Proteomes" id="UP001231941"/>
    </source>
</evidence>
<accession>A0ABT9IT56</accession>
<dbReference type="PIRSF" id="PIRSF021383">
    <property type="entry name" value="YunB"/>
    <property type="match status" value="1"/>
</dbReference>
<name>A0ABT9IT56_9BACL</name>
<feature type="compositionally biased region" description="Acidic residues" evidence="1">
    <location>
        <begin position="242"/>
        <end position="252"/>
    </location>
</feature>
<dbReference type="EMBL" id="JAVAMP010000001">
    <property type="protein sequence ID" value="MDP5272523.1"/>
    <property type="molecule type" value="Genomic_DNA"/>
</dbReference>
<dbReference type="Pfam" id="PF09560">
    <property type="entry name" value="Spore_YunB"/>
    <property type="match status" value="1"/>
</dbReference>
<evidence type="ECO:0000256" key="1">
    <source>
        <dbReference type="SAM" id="MobiDB-lite"/>
    </source>
</evidence>
<sequence>MRRKRRWKSRKAVKRGSKKKVFFLVVLIFTLISVQSFIFVERNLRPPLMNVAKIRIKQIATQSINASITEQISRGTDVERLIEWQYDHTGKITGFMLNYSEHMRIASETVSIVQKTLDDLQKVPESIPLGQALDSAIIASFGPEVPIKFVPAGAVKVDLNTRKEDAGINMILVEVYIRIITEVTIIIPFDTEPEIVETEVPITYLLVVGDVPTYYFDNNGKPMDSLNGTSPIPPISLPEFNQIEENDTQTEN</sequence>
<feature type="region of interest" description="Disordered" evidence="1">
    <location>
        <begin position="227"/>
        <end position="252"/>
    </location>
</feature>
<dbReference type="InterPro" id="IPR014197">
    <property type="entry name" value="Sporulation_prot_YunB"/>
</dbReference>
<organism evidence="2 3">
    <name type="scientific">Chengkuizengella axinellae</name>
    <dbReference type="NCBI Taxonomy" id="3064388"/>
    <lineage>
        <taxon>Bacteria</taxon>
        <taxon>Bacillati</taxon>
        <taxon>Bacillota</taxon>
        <taxon>Bacilli</taxon>
        <taxon>Bacillales</taxon>
        <taxon>Paenibacillaceae</taxon>
        <taxon>Chengkuizengella</taxon>
    </lineage>
</organism>
<proteinExistence type="predicted"/>
<dbReference type="RefSeq" id="WP_305989842.1">
    <property type="nucleotide sequence ID" value="NZ_JAVAMP010000001.1"/>
</dbReference>
<evidence type="ECO:0000313" key="2">
    <source>
        <dbReference type="EMBL" id="MDP5272523.1"/>
    </source>
</evidence>
<keyword evidence="3" id="KW-1185">Reference proteome</keyword>
<protein>
    <submittedName>
        <fullName evidence="2">Sporulation protein YunB</fullName>
    </submittedName>
</protein>